<feature type="domain" description="Histone deacetylase complex subunit SAP130 C-terminal" evidence="8">
    <location>
        <begin position="719"/>
        <end position="1114"/>
    </location>
</feature>
<keyword evidence="10" id="KW-1185">Reference proteome</keyword>
<proteinExistence type="inferred from homology"/>
<name>A0AAV9QY71_9TELE</name>
<reference evidence="9 10" key="1">
    <citation type="submission" date="2021-06" db="EMBL/GenBank/DDBJ databases">
        <authorList>
            <person name="Palmer J.M."/>
        </authorList>
    </citation>
    <scope>NUCLEOTIDE SEQUENCE [LARGE SCALE GENOMIC DNA]</scope>
    <source>
        <strain evidence="9 10">MEX-2019</strain>
        <tissue evidence="9">Muscle</tissue>
    </source>
</reference>
<feature type="compositionally biased region" description="Basic and acidic residues" evidence="7">
    <location>
        <begin position="122"/>
        <end position="132"/>
    </location>
</feature>
<accession>A0AAV9QY71</accession>
<evidence type="ECO:0000256" key="5">
    <source>
        <dbReference type="ARBA" id="ARBA00023163"/>
    </source>
</evidence>
<feature type="region of interest" description="Disordered" evidence="7">
    <location>
        <begin position="702"/>
        <end position="771"/>
    </location>
</feature>
<keyword evidence="3" id="KW-0678">Repressor</keyword>
<evidence type="ECO:0000256" key="3">
    <source>
        <dbReference type="ARBA" id="ARBA00022491"/>
    </source>
</evidence>
<evidence type="ECO:0000256" key="6">
    <source>
        <dbReference type="ARBA" id="ARBA00023242"/>
    </source>
</evidence>
<dbReference type="InterPro" id="IPR024137">
    <property type="entry name" value="His_deAcase_cplx_SAP130"/>
</dbReference>
<organism evidence="9 10">
    <name type="scientific">Crenichthys baileyi</name>
    <name type="common">White River springfish</name>
    <dbReference type="NCBI Taxonomy" id="28760"/>
    <lineage>
        <taxon>Eukaryota</taxon>
        <taxon>Metazoa</taxon>
        <taxon>Chordata</taxon>
        <taxon>Craniata</taxon>
        <taxon>Vertebrata</taxon>
        <taxon>Euteleostomi</taxon>
        <taxon>Actinopterygii</taxon>
        <taxon>Neopterygii</taxon>
        <taxon>Teleostei</taxon>
        <taxon>Neoteleostei</taxon>
        <taxon>Acanthomorphata</taxon>
        <taxon>Ovalentaria</taxon>
        <taxon>Atherinomorphae</taxon>
        <taxon>Cyprinodontiformes</taxon>
        <taxon>Goodeidae</taxon>
        <taxon>Crenichthys</taxon>
    </lineage>
</organism>
<comment type="similarity">
    <text evidence="2">Belongs to the SAP130 family.</text>
</comment>
<feature type="region of interest" description="Disordered" evidence="7">
    <location>
        <begin position="510"/>
        <end position="532"/>
    </location>
</feature>
<dbReference type="InterPro" id="IPR031963">
    <property type="entry name" value="SAP130_C"/>
</dbReference>
<dbReference type="PANTHER" id="PTHR13497">
    <property type="entry name" value="HISTONE DEACETYLASE COMPLEX SUBUNIT SAP130"/>
    <property type="match status" value="1"/>
</dbReference>
<keyword evidence="6" id="KW-0539">Nucleus</keyword>
<feature type="region of interest" description="Disordered" evidence="7">
    <location>
        <begin position="896"/>
        <end position="964"/>
    </location>
</feature>
<dbReference type="PANTHER" id="PTHR13497:SF3">
    <property type="entry name" value="HISTONE DEACETYLASE COMPLEX SUBUNIT SAP130"/>
    <property type="match status" value="1"/>
</dbReference>
<evidence type="ECO:0000256" key="7">
    <source>
        <dbReference type="SAM" id="MobiDB-lite"/>
    </source>
</evidence>
<evidence type="ECO:0000313" key="9">
    <source>
        <dbReference type="EMBL" id="KAK5601692.1"/>
    </source>
</evidence>
<dbReference type="EMBL" id="JAHHUM010002654">
    <property type="protein sequence ID" value="KAK5601692.1"/>
    <property type="molecule type" value="Genomic_DNA"/>
</dbReference>
<evidence type="ECO:0000256" key="1">
    <source>
        <dbReference type="ARBA" id="ARBA00004123"/>
    </source>
</evidence>
<feature type="region of interest" description="Disordered" evidence="7">
    <location>
        <begin position="106"/>
        <end position="136"/>
    </location>
</feature>
<dbReference type="AlphaFoldDB" id="A0AAV9QY71"/>
<sequence>MLLVGRQRLSFSSHNSEALIGPFSRSVFSDWLKERNCFYEFFRLYMLGGKKRKDEWKNCNPQNDYCLVLQRLRSQVGRMSSQQFSRHGLPAVSGGAAQIPAAANLVPVNQPSNPPVSVGDGDGNRESDHGQQDHQPIAGGATLAFRDDKQETMVVRPYPQVQMHGQPQAAPQTVSIQPGTPVTLPAPAVHLPQGQAAVLNDGQMKAVLKPPIPSRLIAPAPASNQAHIPKVASHITVTIESTMPTTPSIPVATISGQQGHSSNLHHLMPANIHIIRGPTVPPQPFTSHLPRGAAAAAVMSSSKSVLRPATGASAGPGQPTVQHIIHQTIQSRPAVTTSTAVLPTVVAPISATRTQSPVISPTVTHSEVTHGRPALTIHPPPATVSIQRPQTSRDSATRITLPSHPAIGAQKAQPPHTMAQKPIFSTVTPVAAATVAPIVATNTVPSTTTIGSVPHTQMTSSTIVTMTMASHSSHATAVTTSTIPVAKVVPQPIAHSSSRVQAEYPGERANLIPIPGHRSSPNPVTMETRSDNRPSVPVQFQYFLPAYSSSYPLTHTYTPISSSVSTIRQYPVTPQAPSSALPTQAGVGVATTVHLNHMQLMAVDRIGLPSAQISTQGIQPAPIAAQGIQAAQIGVQGLHTSASITTQGVQPAPIVTQQQPQPQQQQQPQSEAKPGVVLADGFVASPISTTFGTTQPVATMVQAHPQGGGVGGAPTSGPSRPSILRKKPANDGSVRKNLIPPPSSEHSSGRLDSGVRGAGSPRPAGAKPKAEVHMAVAPPVMATVEALPAQGGEQQASNPQHLTQAIPTMLATPGPVPPSQPSSVLSLPAAMAVTPPVPASMANTVASPTQPAASSTATCAASSTCPDVKIKQEVETMDTSQPDPNVNLSSAPAITTQANTLNPPGTGDLVPGASPRKKPRKQQHVISTEESEMVETNSTDEEKAPGRPIAGRAERRESPPREYVDEEGVRYVPVRPRPPITLLRHYRNPWKAAYHHFQRYSDIRVKEEKKCTLQDMANQRGVACRAQGWKIHLCAAQLRQLSNLEHDVYSRLSSLQEGLIPKKRAGSDDDLHRINELIQGNMQRCKLVMDQVTEARDTMMKLLDHKEKVLKLLNKNGTLKKSSKLKRKERA</sequence>
<feature type="compositionally biased region" description="Low complexity" evidence="7">
    <location>
        <begin position="657"/>
        <end position="669"/>
    </location>
</feature>
<feature type="region of interest" description="Disordered" evidence="7">
    <location>
        <begin position="654"/>
        <end position="673"/>
    </location>
</feature>
<keyword evidence="5" id="KW-0804">Transcription</keyword>
<evidence type="ECO:0000256" key="2">
    <source>
        <dbReference type="ARBA" id="ARBA00007859"/>
    </source>
</evidence>
<protein>
    <recommendedName>
        <fullName evidence="8">Histone deacetylase complex subunit SAP130 C-terminal domain-containing protein</fullName>
    </recommendedName>
</protein>
<comment type="caution">
    <text evidence="9">The sequence shown here is derived from an EMBL/GenBank/DDBJ whole genome shotgun (WGS) entry which is preliminary data.</text>
</comment>
<dbReference type="Proteomes" id="UP001311232">
    <property type="component" value="Unassembled WGS sequence"/>
</dbReference>
<feature type="compositionally biased region" description="Low complexity" evidence="7">
    <location>
        <begin position="106"/>
        <end position="118"/>
    </location>
</feature>
<evidence type="ECO:0000313" key="10">
    <source>
        <dbReference type="Proteomes" id="UP001311232"/>
    </source>
</evidence>
<dbReference type="GO" id="GO:0070822">
    <property type="term" value="C:Sin3-type complex"/>
    <property type="evidence" value="ECO:0007669"/>
    <property type="project" value="TreeGrafter"/>
</dbReference>
<dbReference type="Pfam" id="PF16014">
    <property type="entry name" value="SAP130_C"/>
    <property type="match status" value="1"/>
</dbReference>
<feature type="compositionally biased region" description="Basic and acidic residues" evidence="7">
    <location>
        <begin position="952"/>
        <end position="964"/>
    </location>
</feature>
<gene>
    <name evidence="9" type="ORF">CRENBAI_021916</name>
</gene>
<keyword evidence="4" id="KW-0805">Transcription regulation</keyword>
<evidence type="ECO:0000259" key="8">
    <source>
        <dbReference type="Pfam" id="PF16014"/>
    </source>
</evidence>
<evidence type="ECO:0000256" key="4">
    <source>
        <dbReference type="ARBA" id="ARBA00023015"/>
    </source>
</evidence>
<dbReference type="GO" id="GO:0000122">
    <property type="term" value="P:negative regulation of transcription by RNA polymerase II"/>
    <property type="evidence" value="ECO:0007669"/>
    <property type="project" value="TreeGrafter"/>
</dbReference>
<comment type="subcellular location">
    <subcellularLocation>
        <location evidence="1">Nucleus</location>
    </subcellularLocation>
</comment>